<keyword evidence="1" id="KW-0812">Transmembrane</keyword>
<name>A0A6A6PY35_9PEZI</name>
<dbReference type="AlphaFoldDB" id="A0A6A6PY35"/>
<feature type="transmembrane region" description="Helical" evidence="1">
    <location>
        <begin position="47"/>
        <end position="66"/>
    </location>
</feature>
<dbReference type="PANTHER" id="PTHR37471:SF1">
    <property type="entry name" value="AB HYDROLASE-1 DOMAIN-CONTAINING PROTEIN"/>
    <property type="match status" value="1"/>
</dbReference>
<dbReference type="Proteomes" id="UP000799767">
    <property type="component" value="Unassembled WGS sequence"/>
</dbReference>
<keyword evidence="1" id="KW-1133">Transmembrane helix</keyword>
<evidence type="ECO:0000256" key="1">
    <source>
        <dbReference type="SAM" id="Phobius"/>
    </source>
</evidence>
<dbReference type="SUPFAM" id="SSF53474">
    <property type="entry name" value="alpha/beta-Hydrolases"/>
    <property type="match status" value="1"/>
</dbReference>
<evidence type="ECO:0000313" key="3">
    <source>
        <dbReference type="Proteomes" id="UP000799767"/>
    </source>
</evidence>
<reference evidence="2" key="1">
    <citation type="journal article" date="2020" name="Stud. Mycol.">
        <title>101 Dothideomycetes genomes: a test case for predicting lifestyles and emergence of pathogens.</title>
        <authorList>
            <person name="Haridas S."/>
            <person name="Albert R."/>
            <person name="Binder M."/>
            <person name="Bloem J."/>
            <person name="Labutti K."/>
            <person name="Salamov A."/>
            <person name="Andreopoulos B."/>
            <person name="Baker S."/>
            <person name="Barry K."/>
            <person name="Bills G."/>
            <person name="Bluhm B."/>
            <person name="Cannon C."/>
            <person name="Castanera R."/>
            <person name="Culley D."/>
            <person name="Daum C."/>
            <person name="Ezra D."/>
            <person name="Gonzalez J."/>
            <person name="Henrissat B."/>
            <person name="Kuo A."/>
            <person name="Liang C."/>
            <person name="Lipzen A."/>
            <person name="Lutzoni F."/>
            <person name="Magnuson J."/>
            <person name="Mondo S."/>
            <person name="Nolan M."/>
            <person name="Ohm R."/>
            <person name="Pangilinan J."/>
            <person name="Park H.-J."/>
            <person name="Ramirez L."/>
            <person name="Alfaro M."/>
            <person name="Sun H."/>
            <person name="Tritt A."/>
            <person name="Yoshinaga Y."/>
            <person name="Zwiers L.-H."/>
            <person name="Turgeon B."/>
            <person name="Goodwin S."/>
            <person name="Spatafora J."/>
            <person name="Crous P."/>
            <person name="Grigoriev I."/>
        </authorList>
    </citation>
    <scope>NUCLEOTIDE SEQUENCE</scope>
    <source>
        <strain evidence="2">CBS 113389</strain>
    </source>
</reference>
<dbReference type="Gene3D" id="3.40.50.1820">
    <property type="entry name" value="alpha/beta hydrolase"/>
    <property type="match status" value="1"/>
</dbReference>
<dbReference type="EMBL" id="MU001633">
    <property type="protein sequence ID" value="KAF2485098.1"/>
    <property type="molecule type" value="Genomic_DNA"/>
</dbReference>
<keyword evidence="1" id="KW-0472">Membrane</keyword>
<evidence type="ECO:0008006" key="4">
    <source>
        <dbReference type="Google" id="ProtNLM"/>
    </source>
</evidence>
<organism evidence="2 3">
    <name type="scientific">Neohortaea acidophila</name>
    <dbReference type="NCBI Taxonomy" id="245834"/>
    <lineage>
        <taxon>Eukaryota</taxon>
        <taxon>Fungi</taxon>
        <taxon>Dikarya</taxon>
        <taxon>Ascomycota</taxon>
        <taxon>Pezizomycotina</taxon>
        <taxon>Dothideomycetes</taxon>
        <taxon>Dothideomycetidae</taxon>
        <taxon>Mycosphaerellales</taxon>
        <taxon>Teratosphaeriaceae</taxon>
        <taxon>Neohortaea</taxon>
    </lineage>
</organism>
<protein>
    <recommendedName>
        <fullName evidence="4">AB hydrolase-1 domain-containing protein</fullName>
    </recommendedName>
</protein>
<dbReference type="GeneID" id="54473907"/>
<dbReference type="PANTHER" id="PTHR37471">
    <property type="entry name" value="UNNAMED PRODUCT"/>
    <property type="match status" value="1"/>
</dbReference>
<accession>A0A6A6PY35</accession>
<evidence type="ECO:0000313" key="2">
    <source>
        <dbReference type="EMBL" id="KAF2485098.1"/>
    </source>
</evidence>
<dbReference type="InterPro" id="IPR029058">
    <property type="entry name" value="AB_hydrolase_fold"/>
</dbReference>
<dbReference type="RefSeq" id="XP_033591667.1">
    <property type="nucleotide sequence ID" value="XM_033732905.1"/>
</dbReference>
<keyword evidence="3" id="KW-1185">Reference proteome</keyword>
<gene>
    <name evidence="2" type="ORF">BDY17DRAFT_292925</name>
</gene>
<proteinExistence type="predicted"/>
<feature type="transmembrane region" description="Helical" evidence="1">
    <location>
        <begin position="12"/>
        <end position="35"/>
    </location>
</feature>
<sequence>MLLHDGWPQYLLLRCIILILQFLGPACVAYTAYSISEAWPEWRVPSVFQAWCALESAFFLFFFLFYRRYLQREATHPPPRTKKQRRALFAKVRLEVHDPDKFFSGWFRGAKAEDIGREDVRVFLNWAFWDGQADMYGADQKELDEYIGKVEEMLRTPFKPGRGSAKSLRLTLDPIEMECRTLAWYGLIMLADTVTHFVMKKNGFQYFKTRASSTAVYPLRPAAMVEHANSPAKGMSYWVRPHTSKIQLPILYVHGIGIGLISSTRLLHELDQALNAHGNEKSDGEVGILAIEILQVSSRLTTPMLRREEFLQQLTQILDVNGYKRFVLASHSYGSVPSTHILTNDKLAKRVASTLFIDPVTVLLHMPDVAYNFTVRQPKTTAEWQLWYFASKDPGIAHTLGRHFFWSENVLWRDRIMELVGKGMKMTASLASKDLIVDTQAVGMYLTENIVPDPVLKEDEDGRKQMELQVGKEAYGTAHQWKHRPWRGNGLEVIWWEGLDHAQVYDQASTRARLIEVLVEYSRDR</sequence>
<dbReference type="OrthoDB" id="6431331at2759"/>